<dbReference type="EMBL" id="AP024485">
    <property type="protein sequence ID" value="BCS87464.1"/>
    <property type="molecule type" value="Genomic_DNA"/>
</dbReference>
<accession>A0ABM7P3X6</accession>
<reference evidence="1" key="1">
    <citation type="journal article" date="2022" name="Arch. Microbiol.">
        <title>Pseudodesulfovibrio sediminis sp. nov., a mesophilic and neutrophilic sulfate-reducing bacterium isolated from sediment of a brackish lake.</title>
        <authorList>
            <person name="Takahashi A."/>
            <person name="Kojima H."/>
            <person name="Watanabe M."/>
            <person name="Fukui M."/>
        </authorList>
    </citation>
    <scope>NUCLEOTIDE SEQUENCE</scope>
    <source>
        <strain evidence="1">SF6</strain>
    </source>
</reference>
<organism evidence="1 2">
    <name type="scientific">Pseudodesulfovibrio sediminis</name>
    <dbReference type="NCBI Taxonomy" id="2810563"/>
    <lineage>
        <taxon>Bacteria</taxon>
        <taxon>Pseudomonadati</taxon>
        <taxon>Thermodesulfobacteriota</taxon>
        <taxon>Desulfovibrionia</taxon>
        <taxon>Desulfovibrionales</taxon>
        <taxon>Desulfovibrionaceae</taxon>
    </lineage>
</organism>
<protein>
    <submittedName>
        <fullName evidence="1">Uncharacterized protein</fullName>
    </submittedName>
</protein>
<name>A0ABM7P3X6_9BACT</name>
<evidence type="ECO:0000313" key="1">
    <source>
        <dbReference type="EMBL" id="BCS87464.1"/>
    </source>
</evidence>
<dbReference type="Proteomes" id="UP001053296">
    <property type="component" value="Chromosome"/>
</dbReference>
<evidence type="ECO:0000313" key="2">
    <source>
        <dbReference type="Proteomes" id="UP001053296"/>
    </source>
</evidence>
<proteinExistence type="predicted"/>
<keyword evidence="2" id="KW-1185">Reference proteome</keyword>
<dbReference type="RefSeq" id="WP_229593758.1">
    <property type="nucleotide sequence ID" value="NZ_AP024485.1"/>
</dbReference>
<sequence length="339" mass="36911">MNKTENHTRHKDGYQDLMGATGSALASVGMQARNFTAAIESVSPSIAPGFYTTDSLAADVARLCDPGEAVSDTRLLNVAVKYFYAYVYEGAHNEPVSYSEIVALYEQFSRHQSMNEPSDDIEIMNRLRQWSSVLRVLADASRAAHIMRGVIGQHDAPICGGGPYVGVDIGAGTGLMLLALQIQARRNGFTDIQTLGYQTDPVSGERTHDLVHSLGAGSVMLADPNREGAYGMLRGRPISYVANEVLAGIQRSLTAENCFIKYEMFNRAVESNILTAAYFPEGLIAHSAAINSSVILAKENGFQPPAEFMHEKFTPQGLILEGKLIPIHKLGGDFYQYLT</sequence>
<gene>
    <name evidence="1" type="ORF">PSDVSF_07060</name>
</gene>